<gene>
    <name evidence="4" type="ORF">BJ085DRAFT_17542</name>
</gene>
<evidence type="ECO:0000259" key="3">
    <source>
        <dbReference type="PROSITE" id="PS51399"/>
    </source>
</evidence>
<dbReference type="SUPFAM" id="SSF54236">
    <property type="entry name" value="Ubiquitin-like"/>
    <property type="match status" value="1"/>
</dbReference>
<dbReference type="Pfam" id="PF14555">
    <property type="entry name" value="UBA_4"/>
    <property type="match status" value="1"/>
</dbReference>
<evidence type="ECO:0000313" key="5">
    <source>
        <dbReference type="Proteomes" id="UP000268162"/>
    </source>
</evidence>
<dbReference type="GO" id="GO:0043130">
    <property type="term" value="F:ubiquitin binding"/>
    <property type="evidence" value="ECO:0007669"/>
    <property type="project" value="TreeGrafter"/>
</dbReference>
<dbReference type="GO" id="GO:0007030">
    <property type="term" value="P:Golgi organization"/>
    <property type="evidence" value="ECO:0007669"/>
    <property type="project" value="TreeGrafter"/>
</dbReference>
<dbReference type="PROSITE" id="PS51399">
    <property type="entry name" value="SEP"/>
    <property type="match status" value="1"/>
</dbReference>
<dbReference type="AlphaFoldDB" id="A0A4P9ZWE1"/>
<feature type="compositionally biased region" description="Polar residues" evidence="1">
    <location>
        <begin position="169"/>
        <end position="183"/>
    </location>
</feature>
<keyword evidence="5" id="KW-1185">Reference proteome</keyword>
<dbReference type="Gene3D" id="3.10.20.90">
    <property type="entry name" value="Phosphatidylinositol 3-kinase Catalytic Subunit, Chain A, domain 1"/>
    <property type="match status" value="1"/>
</dbReference>
<dbReference type="Pfam" id="PF00789">
    <property type="entry name" value="UBX"/>
    <property type="match status" value="1"/>
</dbReference>
<dbReference type="STRING" id="215637.A0A4P9ZWE1"/>
<dbReference type="Gene3D" id="3.30.420.210">
    <property type="entry name" value="SEP domain"/>
    <property type="match status" value="1"/>
</dbReference>
<dbReference type="CDD" id="cd01770">
    <property type="entry name" value="UBX_UBXN2"/>
    <property type="match status" value="1"/>
</dbReference>
<dbReference type="SMART" id="SM00166">
    <property type="entry name" value="UBX"/>
    <property type="match status" value="1"/>
</dbReference>
<dbReference type="FunFam" id="3.30.420.210:FF:000002">
    <property type="entry name" value="UBX domain-containing protein 1"/>
    <property type="match status" value="1"/>
</dbReference>
<dbReference type="Pfam" id="PF08059">
    <property type="entry name" value="SEP"/>
    <property type="match status" value="1"/>
</dbReference>
<dbReference type="Gene3D" id="1.10.8.10">
    <property type="entry name" value="DNA helicase RuvA subunit, C-terminal domain"/>
    <property type="match status" value="1"/>
</dbReference>
<feature type="compositionally biased region" description="Polar residues" evidence="1">
    <location>
        <begin position="59"/>
        <end position="78"/>
    </location>
</feature>
<dbReference type="SUPFAM" id="SSF46934">
    <property type="entry name" value="UBA-like"/>
    <property type="match status" value="1"/>
</dbReference>
<dbReference type="GO" id="GO:0005829">
    <property type="term" value="C:cytosol"/>
    <property type="evidence" value="ECO:0007669"/>
    <property type="project" value="TreeGrafter"/>
</dbReference>
<name>A0A4P9ZWE1_9FUNG</name>
<dbReference type="SMART" id="SM00553">
    <property type="entry name" value="SEP"/>
    <property type="match status" value="1"/>
</dbReference>
<evidence type="ECO:0000259" key="2">
    <source>
        <dbReference type="PROSITE" id="PS50033"/>
    </source>
</evidence>
<evidence type="ECO:0000313" key="4">
    <source>
        <dbReference type="EMBL" id="RKP37965.1"/>
    </source>
</evidence>
<dbReference type="Proteomes" id="UP000268162">
    <property type="component" value="Unassembled WGS sequence"/>
</dbReference>
<dbReference type="InterPro" id="IPR012989">
    <property type="entry name" value="SEP_domain"/>
</dbReference>
<dbReference type="GO" id="GO:0000045">
    <property type="term" value="P:autophagosome assembly"/>
    <property type="evidence" value="ECO:0007669"/>
    <property type="project" value="TreeGrafter"/>
</dbReference>
<dbReference type="GO" id="GO:0031468">
    <property type="term" value="P:nuclear membrane reassembly"/>
    <property type="evidence" value="ECO:0007669"/>
    <property type="project" value="TreeGrafter"/>
</dbReference>
<dbReference type="InterPro" id="IPR029071">
    <property type="entry name" value="Ubiquitin-like_domsf"/>
</dbReference>
<proteinExistence type="predicted"/>
<dbReference type="SUPFAM" id="SSF102848">
    <property type="entry name" value="NSFL1 (p97 ATPase) cofactor p47, SEP domain"/>
    <property type="match status" value="1"/>
</dbReference>
<dbReference type="GO" id="GO:0061025">
    <property type="term" value="P:membrane fusion"/>
    <property type="evidence" value="ECO:0007669"/>
    <property type="project" value="TreeGrafter"/>
</dbReference>
<dbReference type="InterPro" id="IPR036241">
    <property type="entry name" value="NSFL1C_SEP_dom_sf"/>
</dbReference>
<evidence type="ECO:0000256" key="1">
    <source>
        <dbReference type="SAM" id="MobiDB-lite"/>
    </source>
</evidence>
<accession>A0A4P9ZWE1</accession>
<dbReference type="PANTHER" id="PTHR23333">
    <property type="entry name" value="UBX DOMAIN CONTAINING PROTEIN"/>
    <property type="match status" value="1"/>
</dbReference>
<organism evidence="4 5">
    <name type="scientific">Dimargaris cristalligena</name>
    <dbReference type="NCBI Taxonomy" id="215637"/>
    <lineage>
        <taxon>Eukaryota</taxon>
        <taxon>Fungi</taxon>
        <taxon>Fungi incertae sedis</taxon>
        <taxon>Zoopagomycota</taxon>
        <taxon>Kickxellomycotina</taxon>
        <taxon>Dimargaritomycetes</taxon>
        <taxon>Dimargaritales</taxon>
        <taxon>Dimargaritaceae</taxon>
        <taxon>Dimargaris</taxon>
    </lineage>
</organism>
<protein>
    <recommendedName>
        <fullName evidence="6">Ubiquitin-related domain-containing protein</fullName>
    </recommendedName>
</protein>
<feature type="domain" description="SEP" evidence="3">
    <location>
        <begin position="210"/>
        <end position="275"/>
    </location>
</feature>
<dbReference type="PROSITE" id="PS50033">
    <property type="entry name" value="UBX"/>
    <property type="match status" value="1"/>
</dbReference>
<feature type="compositionally biased region" description="Polar residues" evidence="1">
    <location>
        <begin position="86"/>
        <end position="95"/>
    </location>
</feature>
<dbReference type="InterPro" id="IPR009060">
    <property type="entry name" value="UBA-like_sf"/>
</dbReference>
<dbReference type="PANTHER" id="PTHR23333:SF20">
    <property type="entry name" value="NSFL1 COFACTOR P47"/>
    <property type="match status" value="1"/>
</dbReference>
<feature type="region of interest" description="Disordered" evidence="1">
    <location>
        <begin position="297"/>
        <end position="327"/>
    </location>
</feature>
<feature type="compositionally biased region" description="Low complexity" evidence="1">
    <location>
        <begin position="184"/>
        <end position="200"/>
    </location>
</feature>
<feature type="region of interest" description="Disordered" evidence="1">
    <location>
        <begin position="59"/>
        <end position="128"/>
    </location>
</feature>
<dbReference type="CDD" id="cd14348">
    <property type="entry name" value="UBA_p47"/>
    <property type="match status" value="1"/>
</dbReference>
<evidence type="ECO:0008006" key="6">
    <source>
        <dbReference type="Google" id="ProtNLM"/>
    </source>
</evidence>
<dbReference type="GO" id="GO:0005634">
    <property type="term" value="C:nucleus"/>
    <property type="evidence" value="ECO:0007669"/>
    <property type="project" value="TreeGrafter"/>
</dbReference>
<dbReference type="EMBL" id="ML002423">
    <property type="protein sequence ID" value="RKP37965.1"/>
    <property type="molecule type" value="Genomic_DNA"/>
</dbReference>
<sequence>MDHSELIAQFANIVSCEPDRAQFYLEANNWDINVSMPTAFLHNLSSRQLAAHLQSFSRSRGPSVMASSTRAPPGSISSGPRIATVASLSNSTSPPAQGAEPRDPQNWFTGGEKSGMMVEAPQDPNENSQVGAAFDMVRGILRKAAGSGPPEGGAPAGSDDDADDDETTFKGSGNRLGTQEDSQASSSTVPASTTAAATPSNEVAEDDQTTAVRYLTFYRNGFVIADGPLMRYDDPNNQGHLEAINSGRAPLSLLNVRPGQPVEVRVAKRMEEDYVPPPPKKVPFSGQGQRLGSTLASVTPTVGSSSGSTSATTRAASTPSPIAVDSSQPVTSVQVRLADGSRLVVKLNHTHTVADLRRYILAQRPENASRSFILQTSFPTKTITDESVTLKEANLINSVVVQKLE</sequence>
<dbReference type="InterPro" id="IPR001012">
    <property type="entry name" value="UBX_dom"/>
</dbReference>
<dbReference type="GO" id="GO:0043161">
    <property type="term" value="P:proteasome-mediated ubiquitin-dependent protein catabolic process"/>
    <property type="evidence" value="ECO:0007669"/>
    <property type="project" value="TreeGrafter"/>
</dbReference>
<feature type="region of interest" description="Disordered" evidence="1">
    <location>
        <begin position="143"/>
        <end position="206"/>
    </location>
</feature>
<reference evidence="5" key="1">
    <citation type="journal article" date="2018" name="Nat. Microbiol.">
        <title>Leveraging single-cell genomics to expand the fungal tree of life.</title>
        <authorList>
            <person name="Ahrendt S.R."/>
            <person name="Quandt C.A."/>
            <person name="Ciobanu D."/>
            <person name="Clum A."/>
            <person name="Salamov A."/>
            <person name="Andreopoulos B."/>
            <person name="Cheng J.F."/>
            <person name="Woyke T."/>
            <person name="Pelin A."/>
            <person name="Henrissat B."/>
            <person name="Reynolds N.K."/>
            <person name="Benny G.L."/>
            <person name="Smith M.E."/>
            <person name="James T.Y."/>
            <person name="Grigoriev I.V."/>
        </authorList>
    </citation>
    <scope>NUCLEOTIDE SEQUENCE [LARGE SCALE GENOMIC DNA]</scope>
    <source>
        <strain evidence="5">RSA 468</strain>
    </source>
</reference>
<feature type="domain" description="UBX" evidence="2">
    <location>
        <begin position="326"/>
        <end position="403"/>
    </location>
</feature>
<feature type="compositionally biased region" description="Low complexity" evidence="1">
    <location>
        <begin position="297"/>
        <end position="320"/>
    </location>
</feature>